<accession>A0A8D9CSL6</accession>
<name>A0A8D9CSL6_BRACM</name>
<feature type="non-terminal residue" evidence="1">
    <location>
        <position position="50"/>
    </location>
</feature>
<evidence type="ECO:0000313" key="2">
    <source>
        <dbReference type="Proteomes" id="UP000694005"/>
    </source>
</evidence>
<gene>
    <name evidence="1" type="ORF">BRAPAZ1V2_A09P30980.2</name>
</gene>
<organism evidence="1 2">
    <name type="scientific">Brassica campestris</name>
    <name type="common">Field mustard</name>
    <dbReference type="NCBI Taxonomy" id="3711"/>
    <lineage>
        <taxon>Eukaryota</taxon>
        <taxon>Viridiplantae</taxon>
        <taxon>Streptophyta</taxon>
        <taxon>Embryophyta</taxon>
        <taxon>Tracheophyta</taxon>
        <taxon>Spermatophyta</taxon>
        <taxon>Magnoliopsida</taxon>
        <taxon>eudicotyledons</taxon>
        <taxon>Gunneridae</taxon>
        <taxon>Pentapetalae</taxon>
        <taxon>rosids</taxon>
        <taxon>malvids</taxon>
        <taxon>Brassicales</taxon>
        <taxon>Brassicaceae</taxon>
        <taxon>Brassiceae</taxon>
        <taxon>Brassica</taxon>
    </lineage>
</organism>
<protein>
    <submittedName>
        <fullName evidence="1">Uncharacterized protein</fullName>
    </submittedName>
</protein>
<proteinExistence type="predicted"/>
<dbReference type="Proteomes" id="UP000694005">
    <property type="component" value="Chromosome A09"/>
</dbReference>
<dbReference type="AlphaFoldDB" id="A0A8D9CSL6"/>
<evidence type="ECO:0000313" key="1">
    <source>
        <dbReference type="EMBL" id="CAG7862631.1"/>
    </source>
</evidence>
<dbReference type="Gramene" id="A09p30980.2_BraZ1">
    <property type="protein sequence ID" value="A09p30980.2_BraZ1.CDS"/>
    <property type="gene ID" value="A09g30980.2_BraZ1"/>
</dbReference>
<sequence length="50" mass="5171">VALLILESRRGSVEGFVYFCFRDGDASLRSGVAAGVLRGLGGVGSVRGRS</sequence>
<dbReference type="EMBL" id="LS974625">
    <property type="protein sequence ID" value="CAG7862631.1"/>
    <property type="molecule type" value="Genomic_DNA"/>
</dbReference>
<reference evidence="1 2" key="1">
    <citation type="submission" date="2021-07" db="EMBL/GenBank/DDBJ databases">
        <authorList>
            <consortium name="Genoscope - CEA"/>
            <person name="William W."/>
        </authorList>
    </citation>
    <scope>NUCLEOTIDE SEQUENCE [LARGE SCALE GENOMIC DNA]</scope>
</reference>